<proteinExistence type="inferred from homology"/>
<dbReference type="Pfam" id="PF00763">
    <property type="entry name" value="THF_DHG_CYH"/>
    <property type="match status" value="1"/>
</dbReference>
<dbReference type="Gene3D" id="3.40.50.10860">
    <property type="entry name" value="Leucine Dehydrogenase, chain A, domain 1"/>
    <property type="match status" value="1"/>
</dbReference>
<feature type="domain" description="Tetrahydrofolate dehydrogenase/cyclohydrolase catalytic" evidence="9">
    <location>
        <begin position="44"/>
        <end position="161"/>
    </location>
</feature>
<evidence type="ECO:0000313" key="11">
    <source>
        <dbReference type="EMBL" id="GBG24276.1"/>
    </source>
</evidence>
<keyword evidence="5" id="KW-0521">NADP</keyword>
<dbReference type="CDD" id="cd01080">
    <property type="entry name" value="NAD_bind_m-THF_DH_Cyclohyd"/>
    <property type="match status" value="1"/>
</dbReference>
<dbReference type="PRINTS" id="PR00085">
    <property type="entry name" value="THFDHDRGNASE"/>
</dbReference>
<dbReference type="InParanoid" id="A0A2R5FZT6"/>
<dbReference type="OrthoDB" id="5126881at2759"/>
<evidence type="ECO:0000256" key="6">
    <source>
        <dbReference type="ARBA" id="ARBA00023002"/>
    </source>
</evidence>
<dbReference type="GO" id="GO:0004477">
    <property type="term" value="F:methenyltetrahydrofolate cyclohydrolase activity"/>
    <property type="evidence" value="ECO:0007669"/>
    <property type="project" value="TreeGrafter"/>
</dbReference>
<dbReference type="FunFam" id="3.40.50.10860:FF:000005">
    <property type="entry name" value="C-1-tetrahydrofolate synthase, cytoplasmic, putative"/>
    <property type="match status" value="1"/>
</dbReference>
<evidence type="ECO:0000259" key="10">
    <source>
        <dbReference type="Pfam" id="PF02882"/>
    </source>
</evidence>
<keyword evidence="12" id="KW-1185">Reference proteome</keyword>
<evidence type="ECO:0000256" key="4">
    <source>
        <dbReference type="ARBA" id="ARBA00022801"/>
    </source>
</evidence>
<evidence type="ECO:0000256" key="2">
    <source>
        <dbReference type="ARBA" id="ARBA00011738"/>
    </source>
</evidence>
<dbReference type="EMBL" id="BEYU01000005">
    <property type="protein sequence ID" value="GBG24276.1"/>
    <property type="molecule type" value="Genomic_DNA"/>
</dbReference>
<dbReference type="InterPro" id="IPR036291">
    <property type="entry name" value="NAD(P)-bd_dom_sf"/>
</dbReference>
<dbReference type="PANTHER" id="PTHR48099">
    <property type="entry name" value="C-1-TETRAHYDROFOLATE SYNTHASE, CYTOPLASMIC-RELATED"/>
    <property type="match status" value="1"/>
</dbReference>
<evidence type="ECO:0000313" key="12">
    <source>
        <dbReference type="Proteomes" id="UP000241890"/>
    </source>
</evidence>
<dbReference type="InterPro" id="IPR020631">
    <property type="entry name" value="THF_DH/CycHdrlase_NAD-bd_dom"/>
</dbReference>
<reference evidence="11 12" key="1">
    <citation type="submission" date="2017-12" db="EMBL/GenBank/DDBJ databases">
        <title>Sequencing, de novo assembly and annotation of complete genome of a new Thraustochytrid species, strain FCC1311.</title>
        <authorList>
            <person name="Sedici K."/>
            <person name="Godart F."/>
            <person name="Aiese Cigliano R."/>
            <person name="Sanseverino W."/>
            <person name="Barakat M."/>
            <person name="Ortet P."/>
            <person name="Marechal E."/>
            <person name="Cagnac O."/>
            <person name="Amato A."/>
        </authorList>
    </citation>
    <scope>NUCLEOTIDE SEQUENCE [LARGE SCALE GENOMIC DNA]</scope>
</reference>
<comment type="caution">
    <text evidence="11">The sequence shown here is derived from an EMBL/GenBank/DDBJ whole genome shotgun (WGS) entry which is preliminary data.</text>
</comment>
<evidence type="ECO:0000256" key="1">
    <source>
        <dbReference type="ARBA" id="ARBA00004777"/>
    </source>
</evidence>
<keyword evidence="3" id="KW-0554">One-carbon metabolism</keyword>
<dbReference type="GO" id="GO:0035999">
    <property type="term" value="P:tetrahydrofolate interconversion"/>
    <property type="evidence" value="ECO:0007669"/>
    <property type="project" value="TreeGrafter"/>
</dbReference>
<protein>
    <submittedName>
        <fullName evidence="11">C-1-tetrahydrofolate synthase, mitochondrial</fullName>
    </submittedName>
</protein>
<keyword evidence="7" id="KW-0511">Multifunctional enzyme</keyword>
<dbReference type="HAMAP" id="MF_01576">
    <property type="entry name" value="THF_DHG_CYH"/>
    <property type="match status" value="1"/>
</dbReference>
<evidence type="ECO:0000256" key="3">
    <source>
        <dbReference type="ARBA" id="ARBA00022563"/>
    </source>
</evidence>
<keyword evidence="6" id="KW-0560">Oxidoreductase</keyword>
<dbReference type="SUPFAM" id="SSF51735">
    <property type="entry name" value="NAD(P)-binding Rossmann-fold domains"/>
    <property type="match status" value="1"/>
</dbReference>
<dbReference type="Proteomes" id="UP000241890">
    <property type="component" value="Unassembled WGS sequence"/>
</dbReference>
<comment type="subunit">
    <text evidence="2">Homodimer.</text>
</comment>
<keyword evidence="4" id="KW-0378">Hydrolase</keyword>
<evidence type="ECO:0000256" key="8">
    <source>
        <dbReference type="SAM" id="MobiDB-lite"/>
    </source>
</evidence>
<comment type="pathway">
    <text evidence="1">One-carbon metabolism; tetrahydrofolate interconversion.</text>
</comment>
<dbReference type="FunFam" id="3.40.50.720:FF:000006">
    <property type="entry name" value="Bifunctional protein FolD"/>
    <property type="match status" value="1"/>
</dbReference>
<dbReference type="Pfam" id="PF02882">
    <property type="entry name" value="THF_DHG_CYH_C"/>
    <property type="match status" value="1"/>
</dbReference>
<gene>
    <name evidence="11" type="ORF">FCC1311_004942</name>
</gene>
<dbReference type="SUPFAM" id="SSF53223">
    <property type="entry name" value="Aminoacid dehydrogenase-like, N-terminal domain"/>
    <property type="match status" value="1"/>
</dbReference>
<dbReference type="InterPro" id="IPR020867">
    <property type="entry name" value="THF_DH/CycHdrlase_CS"/>
</dbReference>
<feature type="region of interest" description="Disordered" evidence="8">
    <location>
        <begin position="359"/>
        <end position="386"/>
    </location>
</feature>
<sequence>MRRALPLVRARQALAHNGRFAQLRSANALARPFASQVAGIATKIDGKAIADDVLREVKQDVEILRENHGEDATPGLAVVLVGDRPDSHKYVQMKKKAAKNVGIRSIETTLPENCSHEEVLEVVRQLNQRSDIDGILVQLPLPAQCNQTEILEAIDVDKDVDGFHPFNMGRLARAGEDLRHARRDFVPLESRNASCTPLGSIVLLERSGCEIAGKHAVVLGRSNIVGLPAALMLLHRNATVSMCHSRTPNIPEICREADIIIAAIGKPEFVKGDWIKPGATVIDVGINFKEDPSRKSGVRMCGDVDYEAARQVAGAITPVPGGVGPMTVAMLMVNTVNNAKARLERKLTGETYMPAYQLRHSDESANPARQQSVPVRWKYGSSAHEP</sequence>
<dbReference type="PANTHER" id="PTHR48099:SF5">
    <property type="entry name" value="C-1-TETRAHYDROFOLATE SYNTHASE, CYTOPLASMIC"/>
    <property type="match status" value="1"/>
</dbReference>
<dbReference type="AlphaFoldDB" id="A0A2R5FZT6"/>
<dbReference type="InterPro" id="IPR000672">
    <property type="entry name" value="THF_DH/CycHdrlase"/>
</dbReference>
<name>A0A2R5FZT6_9STRA</name>
<dbReference type="GO" id="GO:0005829">
    <property type="term" value="C:cytosol"/>
    <property type="evidence" value="ECO:0007669"/>
    <property type="project" value="TreeGrafter"/>
</dbReference>
<organism evidence="11 12">
    <name type="scientific">Hondaea fermentalgiana</name>
    <dbReference type="NCBI Taxonomy" id="2315210"/>
    <lineage>
        <taxon>Eukaryota</taxon>
        <taxon>Sar</taxon>
        <taxon>Stramenopiles</taxon>
        <taxon>Bigyra</taxon>
        <taxon>Labyrinthulomycetes</taxon>
        <taxon>Thraustochytrida</taxon>
        <taxon>Thraustochytriidae</taxon>
        <taxon>Hondaea</taxon>
    </lineage>
</organism>
<evidence type="ECO:0000256" key="7">
    <source>
        <dbReference type="ARBA" id="ARBA00023268"/>
    </source>
</evidence>
<dbReference type="PROSITE" id="PS00767">
    <property type="entry name" value="THF_DHG_CYH_2"/>
    <property type="match status" value="1"/>
</dbReference>
<accession>A0A2R5FZT6</accession>
<dbReference type="GO" id="GO:0004488">
    <property type="term" value="F:methylenetetrahydrofolate dehydrogenase (NADP+) activity"/>
    <property type="evidence" value="ECO:0007669"/>
    <property type="project" value="InterPro"/>
</dbReference>
<evidence type="ECO:0000256" key="5">
    <source>
        <dbReference type="ARBA" id="ARBA00022857"/>
    </source>
</evidence>
<dbReference type="InterPro" id="IPR046346">
    <property type="entry name" value="Aminoacid_DH-like_N_sf"/>
</dbReference>
<dbReference type="InterPro" id="IPR020630">
    <property type="entry name" value="THF_DH/CycHdrlase_cat_dom"/>
</dbReference>
<evidence type="ECO:0000259" key="9">
    <source>
        <dbReference type="Pfam" id="PF00763"/>
    </source>
</evidence>
<feature type="domain" description="Tetrahydrofolate dehydrogenase/cyclohydrolase NAD(P)-binding" evidence="10">
    <location>
        <begin position="194"/>
        <end position="341"/>
    </location>
</feature>
<dbReference type="Gene3D" id="3.40.50.720">
    <property type="entry name" value="NAD(P)-binding Rossmann-like Domain"/>
    <property type="match status" value="1"/>
</dbReference>